<dbReference type="AlphaFoldDB" id="A0A921SR53"/>
<dbReference type="EMBL" id="DYUC01000009">
    <property type="protein sequence ID" value="HJG85550.1"/>
    <property type="molecule type" value="Genomic_DNA"/>
</dbReference>
<reference evidence="1" key="2">
    <citation type="submission" date="2021-09" db="EMBL/GenBank/DDBJ databases">
        <authorList>
            <person name="Gilroy R."/>
        </authorList>
    </citation>
    <scope>NUCLEOTIDE SEQUENCE</scope>
    <source>
        <strain evidence="1">CHK179-5677</strain>
    </source>
</reference>
<protein>
    <submittedName>
        <fullName evidence="1">Stage III sporulation protein AF</fullName>
    </submittedName>
</protein>
<dbReference type="RefSeq" id="WP_294532600.1">
    <property type="nucleotide sequence ID" value="NZ_DYUC01000009.1"/>
</dbReference>
<reference evidence="1" key="1">
    <citation type="journal article" date="2021" name="PeerJ">
        <title>Extensive microbial diversity within the chicken gut microbiome revealed by metagenomics and culture.</title>
        <authorList>
            <person name="Gilroy R."/>
            <person name="Ravi A."/>
            <person name="Getino M."/>
            <person name="Pursley I."/>
            <person name="Horton D.L."/>
            <person name="Alikhan N.F."/>
            <person name="Baker D."/>
            <person name="Gharbi K."/>
            <person name="Hall N."/>
            <person name="Watson M."/>
            <person name="Adriaenssens E.M."/>
            <person name="Foster-Nyarko E."/>
            <person name="Jarju S."/>
            <person name="Secka A."/>
            <person name="Antonio M."/>
            <person name="Oren A."/>
            <person name="Chaudhuri R.R."/>
            <person name="La Ragione R."/>
            <person name="Hildebrand F."/>
            <person name="Pallen M.J."/>
        </authorList>
    </citation>
    <scope>NUCLEOTIDE SEQUENCE</scope>
    <source>
        <strain evidence="1">CHK179-5677</strain>
    </source>
</reference>
<dbReference type="Proteomes" id="UP000760668">
    <property type="component" value="Unassembled WGS sequence"/>
</dbReference>
<evidence type="ECO:0000313" key="1">
    <source>
        <dbReference type="EMBL" id="HJG85550.1"/>
    </source>
</evidence>
<comment type="caution">
    <text evidence="1">The sequence shown here is derived from an EMBL/GenBank/DDBJ whole genome shotgun (WGS) entry which is preliminary data.</text>
</comment>
<gene>
    <name evidence="1" type="ORF">K8V01_00765</name>
</gene>
<sequence>MIELIRDWLVGITCGAIIVALADGLSPSGTVRKIGRLTGSLVLVLAMIQPVLRIDSRTFAGILTEYRVEAMGTVEMLEEENGRLMKDIIADETSAYILDKAEELGVVCRVRVTAWAESGDYPVPDGVEITGDLTQGEQAALTRVIAADLAIPAERQHYVEDVE</sequence>
<evidence type="ECO:0000313" key="2">
    <source>
        <dbReference type="Proteomes" id="UP000760668"/>
    </source>
</evidence>
<organism evidence="1 2">
    <name type="scientific">Pseudoflavonifractor capillosus</name>
    <dbReference type="NCBI Taxonomy" id="106588"/>
    <lineage>
        <taxon>Bacteria</taxon>
        <taxon>Bacillati</taxon>
        <taxon>Bacillota</taxon>
        <taxon>Clostridia</taxon>
        <taxon>Eubacteriales</taxon>
        <taxon>Oscillospiraceae</taxon>
        <taxon>Pseudoflavonifractor</taxon>
    </lineage>
</organism>
<proteinExistence type="predicted"/>
<name>A0A921SR53_9FIRM</name>
<accession>A0A921SR53</accession>